<dbReference type="PIRSF" id="PIRSF004750">
    <property type="entry name" value="Nitrile_oxidored_YqcD_prd"/>
    <property type="match status" value="1"/>
</dbReference>
<dbReference type="SUPFAM" id="SSF55620">
    <property type="entry name" value="Tetrahydrobiopterin biosynthesis enzymes-like"/>
    <property type="match status" value="1"/>
</dbReference>
<organism evidence="7 8">
    <name type="scientific">Polynucleobacter duraquae</name>
    <dbReference type="NCBI Taxonomy" id="1835254"/>
    <lineage>
        <taxon>Bacteria</taxon>
        <taxon>Pseudomonadati</taxon>
        <taxon>Pseudomonadota</taxon>
        <taxon>Betaproteobacteria</taxon>
        <taxon>Burkholderiales</taxon>
        <taxon>Burkholderiaceae</taxon>
        <taxon>Polynucleobacter</taxon>
    </lineage>
</organism>
<dbReference type="UniPathway" id="UPA00392"/>
<evidence type="ECO:0000256" key="4">
    <source>
        <dbReference type="ARBA" id="ARBA00023002"/>
    </source>
</evidence>
<comment type="pathway">
    <text evidence="5">tRNA modification; tRNA-queuosine biosynthesis.</text>
</comment>
<feature type="binding site" evidence="5">
    <location>
        <begin position="80"/>
        <end position="82"/>
    </location>
    <ligand>
        <name>substrate</name>
    </ligand>
</feature>
<dbReference type="HOGENOM" id="CLU_054738_0_0_4"/>
<comment type="similarity">
    <text evidence="5">Belongs to the GTP cyclohydrolase I family. QueF type 2 subfamily.</text>
</comment>
<feature type="domain" description="NADPH-dependent 7-cyano-7-deazaguanine reductase N-terminal" evidence="6">
    <location>
        <begin position="12"/>
        <end position="122"/>
    </location>
</feature>
<reference evidence="7 8" key="1">
    <citation type="submission" date="2014-03" db="EMBL/GenBank/DDBJ databases">
        <title>Genome of Polynucleobacter strain MWH-MoK4.</title>
        <authorList>
            <person name="Hahn M.W."/>
        </authorList>
    </citation>
    <scope>NUCLEOTIDE SEQUENCE [LARGE SCALE GENOMIC DNA]</scope>
    <source>
        <strain evidence="7 8">MWH-MoK4</strain>
    </source>
</reference>
<evidence type="ECO:0000259" key="6">
    <source>
        <dbReference type="Pfam" id="PF14819"/>
    </source>
</evidence>
<dbReference type="NCBIfam" id="TIGR03138">
    <property type="entry name" value="QueF"/>
    <property type="match status" value="1"/>
</dbReference>
<comment type="catalytic activity">
    <reaction evidence="5">
        <text>7-aminomethyl-7-carbaguanine + 2 NADP(+) = 7-cyano-7-carbaguanine + 2 NADPH + 3 H(+)</text>
        <dbReference type="Rhea" id="RHEA:13409"/>
        <dbReference type="ChEBI" id="CHEBI:15378"/>
        <dbReference type="ChEBI" id="CHEBI:45075"/>
        <dbReference type="ChEBI" id="CHEBI:57783"/>
        <dbReference type="ChEBI" id="CHEBI:58349"/>
        <dbReference type="ChEBI" id="CHEBI:58703"/>
        <dbReference type="EC" id="1.7.1.13"/>
    </reaction>
</comment>
<dbReference type="EC" id="1.7.1.13" evidence="5"/>
<feature type="active site" description="Thioimide intermediate" evidence="5">
    <location>
        <position position="182"/>
    </location>
</feature>
<keyword evidence="3 5" id="KW-0521">NADP</keyword>
<dbReference type="PANTHER" id="PTHR34354">
    <property type="entry name" value="NADPH-DEPENDENT 7-CYANO-7-DEAZAGUANINE REDUCTASE"/>
    <property type="match status" value="1"/>
</dbReference>
<dbReference type="STRING" id="1835254.CL55_00018870"/>
<dbReference type="AlphaFoldDB" id="A0A0E3ZN93"/>
<dbReference type="GO" id="GO:0008616">
    <property type="term" value="P:tRNA queuosine(34) biosynthetic process"/>
    <property type="evidence" value="ECO:0007669"/>
    <property type="project" value="UniProtKB-UniRule"/>
</dbReference>
<dbReference type="KEGG" id="pdq:CL55_00018870"/>
<protein>
    <recommendedName>
        <fullName evidence="5">NADPH-dependent 7-cyano-7-deazaguanine reductase</fullName>
        <ecNumber evidence="5">1.7.1.13</ecNumber>
    </recommendedName>
    <alternativeName>
        <fullName evidence="5">7-cyano-7-carbaguanine reductase</fullName>
    </alternativeName>
    <alternativeName>
        <fullName evidence="5">NADPH-dependent nitrile oxidoreductase</fullName>
    </alternativeName>
    <alternativeName>
        <fullName evidence="5">PreQ(0) reductase</fullName>
    </alternativeName>
</protein>
<dbReference type="HAMAP" id="MF_00817">
    <property type="entry name" value="QueF_type2"/>
    <property type="match status" value="1"/>
</dbReference>
<name>A0A0E3ZN93_9BURK</name>
<dbReference type="Pfam" id="PF14489">
    <property type="entry name" value="QueF"/>
    <property type="match status" value="1"/>
</dbReference>
<proteinExistence type="inferred from homology"/>
<sequence length="275" mass="31307">MSTLSLGQATPYPDQYDPSLLFPIPRSENRLKLNIKPNQALPFVGVDIWNAFELSWLNKKGKPQIALAEFQVPADSPNMIESKSFKLYLNSFNSARFEDEAEVRERLITDLSAFAGSKITTRIHSTEAVTKKGMQEMSGVLMDRLDIEIDPSLSADATLLEVNESFGPIEQCLVSHLLKSNCPVTGQPDWASVQIRYQGRPILEEGLLRYLIGFRQLGEFHEHCVETIFTDIKRQCKPEKLSVYARYTRRGGLDINPFRTDHNSPWPENIRHARQ</sequence>
<evidence type="ECO:0000256" key="1">
    <source>
        <dbReference type="ARBA" id="ARBA00022490"/>
    </source>
</evidence>
<evidence type="ECO:0000256" key="5">
    <source>
        <dbReference type="HAMAP-Rule" id="MF_00817"/>
    </source>
</evidence>
<dbReference type="InterPro" id="IPR029500">
    <property type="entry name" value="QueF"/>
</dbReference>
<comment type="subunit">
    <text evidence="5">Homodimer.</text>
</comment>
<comment type="subcellular location">
    <subcellularLocation>
        <location evidence="5">Cytoplasm</location>
    </subcellularLocation>
</comment>
<dbReference type="Gene3D" id="3.30.1130.10">
    <property type="match status" value="2"/>
</dbReference>
<dbReference type="RefSeq" id="WP_046330868.1">
    <property type="nucleotide sequence ID" value="NZ_CP007501.1"/>
</dbReference>
<dbReference type="GO" id="GO:0005737">
    <property type="term" value="C:cytoplasm"/>
    <property type="evidence" value="ECO:0007669"/>
    <property type="project" value="UniProtKB-SubCell"/>
</dbReference>
<dbReference type="PATRIC" id="fig|576611.7.peg.1915"/>
<keyword evidence="4 5" id="KW-0560">Oxidoreductase</keyword>
<evidence type="ECO:0000313" key="8">
    <source>
        <dbReference type="Proteomes" id="UP000061135"/>
    </source>
</evidence>
<evidence type="ECO:0000256" key="3">
    <source>
        <dbReference type="ARBA" id="ARBA00022857"/>
    </source>
</evidence>
<keyword evidence="1 5" id="KW-0963">Cytoplasm</keyword>
<dbReference type="GO" id="GO:0033739">
    <property type="term" value="F:preQ1 synthase activity"/>
    <property type="evidence" value="ECO:0007669"/>
    <property type="project" value="UniProtKB-UniRule"/>
</dbReference>
<dbReference type="Proteomes" id="UP000061135">
    <property type="component" value="Chromosome"/>
</dbReference>
<dbReference type="OrthoDB" id="9789995at2"/>
<dbReference type="InterPro" id="IPR016428">
    <property type="entry name" value="QueF_type2"/>
</dbReference>
<evidence type="ECO:0000313" key="7">
    <source>
        <dbReference type="EMBL" id="AKD26220.1"/>
    </source>
</evidence>
<gene>
    <name evidence="5" type="primary">queF</name>
    <name evidence="7" type="ORF">CL55_00018870</name>
</gene>
<accession>A0A0E3ZN93</accession>
<feature type="binding site" evidence="5">
    <location>
        <begin position="250"/>
        <end position="251"/>
    </location>
    <ligand>
        <name>NADPH</name>
        <dbReference type="ChEBI" id="CHEBI:57783"/>
    </ligand>
</feature>
<dbReference type="InterPro" id="IPR050084">
    <property type="entry name" value="NADPH_dep_7-cyano-7-deazaG_red"/>
</dbReference>
<keyword evidence="2 5" id="KW-0671">Queuosine biosynthesis</keyword>
<feature type="binding site" evidence="5">
    <location>
        <begin position="82"/>
        <end position="83"/>
    </location>
    <ligand>
        <name>NADPH</name>
        <dbReference type="ChEBI" id="CHEBI:57783"/>
    </ligand>
</feature>
<dbReference type="InterPro" id="IPR029139">
    <property type="entry name" value="QueF_N"/>
</dbReference>
<dbReference type="Pfam" id="PF14819">
    <property type="entry name" value="QueF_N"/>
    <property type="match status" value="1"/>
</dbReference>
<evidence type="ECO:0000256" key="2">
    <source>
        <dbReference type="ARBA" id="ARBA00022785"/>
    </source>
</evidence>
<dbReference type="EMBL" id="CP007501">
    <property type="protein sequence ID" value="AKD26220.1"/>
    <property type="molecule type" value="Genomic_DNA"/>
</dbReference>
<keyword evidence="8" id="KW-1185">Reference proteome</keyword>
<comment type="function">
    <text evidence="5">Catalyzes the NADPH-dependent reduction of 7-cyano-7-deazaguanine (preQ0) to 7-aminomethyl-7-deazaguanine (preQ1).</text>
</comment>
<dbReference type="PANTHER" id="PTHR34354:SF1">
    <property type="entry name" value="NADPH-DEPENDENT 7-CYANO-7-DEAZAGUANINE REDUCTASE"/>
    <property type="match status" value="1"/>
</dbReference>
<feature type="active site" description="Proton donor" evidence="5">
    <location>
        <position position="189"/>
    </location>
</feature>
<feature type="binding site" evidence="5">
    <location>
        <begin position="221"/>
        <end position="222"/>
    </location>
    <ligand>
        <name>substrate</name>
    </ligand>
</feature>
<dbReference type="InterPro" id="IPR043133">
    <property type="entry name" value="GTP-CH-I_C/QueF"/>
</dbReference>